<keyword evidence="7" id="KW-0325">Glycoprotein</keyword>
<name>A0A183JSL5_9TREM</name>
<evidence type="ECO:0000313" key="11">
    <source>
        <dbReference type="EMBL" id="VDO97740.1"/>
    </source>
</evidence>
<evidence type="ECO:0000256" key="3">
    <source>
        <dbReference type="ARBA" id="ARBA00022737"/>
    </source>
</evidence>
<protein>
    <submittedName>
        <fullName evidence="13">Cadherin domain-containing protein</fullName>
    </submittedName>
</protein>
<sequence>MKGKQPIVFVQESVYLLPRQQSSSLSLEGLTPNLNTNNNNNYLPTSLSPSSSENHVYQRLTLYSLSEFDRENGPDKYKSIIYCWDGVTSTTFSQTPYDSSVYMDKYAPLNYSKSSTLVSSSQTATMTITLHIVDANDNEPTFEEQFYKAEIKENSPIGSKIIKVS</sequence>
<keyword evidence="2" id="KW-0812">Transmembrane</keyword>
<keyword evidence="4 8" id="KW-0106">Calcium</keyword>
<feature type="region of interest" description="Disordered" evidence="9">
    <location>
        <begin position="29"/>
        <end position="50"/>
    </location>
</feature>
<evidence type="ECO:0000256" key="2">
    <source>
        <dbReference type="ARBA" id="ARBA00022692"/>
    </source>
</evidence>
<evidence type="ECO:0000313" key="13">
    <source>
        <dbReference type="WBParaSite" id="SCUD_0000570501-mRNA-1"/>
    </source>
</evidence>
<dbReference type="PROSITE" id="PS50268">
    <property type="entry name" value="CADHERIN_2"/>
    <property type="match status" value="1"/>
</dbReference>
<dbReference type="STRING" id="6186.A0A183JSL5"/>
<dbReference type="InterPro" id="IPR020894">
    <property type="entry name" value="Cadherin_CS"/>
</dbReference>
<feature type="domain" description="Cadherin" evidence="10">
    <location>
        <begin position="68"/>
        <end position="142"/>
    </location>
</feature>
<dbReference type="GO" id="GO:0005886">
    <property type="term" value="C:plasma membrane"/>
    <property type="evidence" value="ECO:0007669"/>
    <property type="project" value="InterPro"/>
</dbReference>
<keyword evidence="12" id="KW-1185">Reference proteome</keyword>
<dbReference type="InterPro" id="IPR002126">
    <property type="entry name" value="Cadherin-like_dom"/>
</dbReference>
<dbReference type="WBParaSite" id="SCUD_0000570501-mRNA-1">
    <property type="protein sequence ID" value="SCUD_0000570501-mRNA-1"/>
    <property type="gene ID" value="SCUD_0000570501"/>
</dbReference>
<evidence type="ECO:0000256" key="6">
    <source>
        <dbReference type="ARBA" id="ARBA00023136"/>
    </source>
</evidence>
<accession>A0A183JSL5</accession>
<keyword evidence="3" id="KW-0677">Repeat</keyword>
<dbReference type="PROSITE" id="PS00232">
    <property type="entry name" value="CADHERIN_1"/>
    <property type="match status" value="1"/>
</dbReference>
<dbReference type="InterPro" id="IPR015919">
    <property type="entry name" value="Cadherin-like_sf"/>
</dbReference>
<reference evidence="13" key="1">
    <citation type="submission" date="2016-06" db="UniProtKB">
        <authorList>
            <consortium name="WormBaseParasite"/>
        </authorList>
    </citation>
    <scope>IDENTIFICATION</scope>
</reference>
<proteinExistence type="predicted"/>
<keyword evidence="6" id="KW-0472">Membrane</keyword>
<gene>
    <name evidence="11" type="ORF">SCUD_LOCUS5705</name>
</gene>
<dbReference type="EMBL" id="UZAK01009986">
    <property type="protein sequence ID" value="VDO97740.1"/>
    <property type="molecule type" value="Genomic_DNA"/>
</dbReference>
<evidence type="ECO:0000256" key="5">
    <source>
        <dbReference type="ARBA" id="ARBA00022989"/>
    </source>
</evidence>
<dbReference type="AlphaFoldDB" id="A0A183JSL5"/>
<dbReference type="Proteomes" id="UP000279833">
    <property type="component" value="Unassembled WGS sequence"/>
</dbReference>
<comment type="subcellular location">
    <subcellularLocation>
        <location evidence="1">Membrane</location>
        <topology evidence="1">Single-pass membrane protein</topology>
    </subcellularLocation>
</comment>
<evidence type="ECO:0000313" key="12">
    <source>
        <dbReference type="Proteomes" id="UP000279833"/>
    </source>
</evidence>
<dbReference type="GO" id="GO:0007156">
    <property type="term" value="P:homophilic cell adhesion via plasma membrane adhesion molecules"/>
    <property type="evidence" value="ECO:0007669"/>
    <property type="project" value="InterPro"/>
</dbReference>
<dbReference type="InterPro" id="IPR050174">
    <property type="entry name" value="Protocadherin/Cadherin-CA"/>
</dbReference>
<dbReference type="PANTHER" id="PTHR24028:SF328">
    <property type="entry name" value="CADHERIN-3"/>
    <property type="match status" value="1"/>
</dbReference>
<evidence type="ECO:0000256" key="9">
    <source>
        <dbReference type="SAM" id="MobiDB-lite"/>
    </source>
</evidence>
<evidence type="ECO:0000256" key="7">
    <source>
        <dbReference type="ARBA" id="ARBA00023180"/>
    </source>
</evidence>
<keyword evidence="5" id="KW-1133">Transmembrane helix</keyword>
<dbReference type="PANTHER" id="PTHR24028">
    <property type="entry name" value="CADHERIN-87A"/>
    <property type="match status" value="1"/>
</dbReference>
<dbReference type="PRINTS" id="PR00205">
    <property type="entry name" value="CADHERIN"/>
</dbReference>
<organism evidence="13">
    <name type="scientific">Schistosoma curassoni</name>
    <dbReference type="NCBI Taxonomy" id="6186"/>
    <lineage>
        <taxon>Eukaryota</taxon>
        <taxon>Metazoa</taxon>
        <taxon>Spiralia</taxon>
        <taxon>Lophotrochozoa</taxon>
        <taxon>Platyhelminthes</taxon>
        <taxon>Trematoda</taxon>
        <taxon>Digenea</taxon>
        <taxon>Strigeidida</taxon>
        <taxon>Schistosomatoidea</taxon>
        <taxon>Schistosomatidae</taxon>
        <taxon>Schistosoma</taxon>
    </lineage>
</organism>
<reference evidence="11 12" key="2">
    <citation type="submission" date="2018-11" db="EMBL/GenBank/DDBJ databases">
        <authorList>
            <consortium name="Pathogen Informatics"/>
        </authorList>
    </citation>
    <scope>NUCLEOTIDE SEQUENCE [LARGE SCALE GENOMIC DNA]</scope>
    <source>
        <strain evidence="11">Dakar</strain>
        <strain evidence="12">Dakar, Senegal</strain>
    </source>
</reference>
<evidence type="ECO:0000256" key="4">
    <source>
        <dbReference type="ARBA" id="ARBA00022837"/>
    </source>
</evidence>
<dbReference type="Gene3D" id="2.60.40.60">
    <property type="entry name" value="Cadherins"/>
    <property type="match status" value="2"/>
</dbReference>
<dbReference type="SUPFAM" id="SSF49313">
    <property type="entry name" value="Cadherin-like"/>
    <property type="match status" value="1"/>
</dbReference>
<dbReference type="GO" id="GO:0005509">
    <property type="term" value="F:calcium ion binding"/>
    <property type="evidence" value="ECO:0007669"/>
    <property type="project" value="UniProtKB-UniRule"/>
</dbReference>
<evidence type="ECO:0000259" key="10">
    <source>
        <dbReference type="PROSITE" id="PS50268"/>
    </source>
</evidence>
<evidence type="ECO:0000256" key="8">
    <source>
        <dbReference type="PROSITE-ProRule" id="PRU00043"/>
    </source>
</evidence>
<evidence type="ECO:0000256" key="1">
    <source>
        <dbReference type="ARBA" id="ARBA00004167"/>
    </source>
</evidence>